<dbReference type="AlphaFoldDB" id="X0SRG6"/>
<accession>X0SRG6</accession>
<evidence type="ECO:0000313" key="1">
    <source>
        <dbReference type="EMBL" id="GAF77746.1"/>
    </source>
</evidence>
<name>X0SRG6_9ZZZZ</name>
<sequence length="133" mass="14872">MTGASTNRAVLVTASEPPEGYAAAFGRKRRCIVVREGKKERGGGMGKQNAWLLRVTEPFDFDGRSWEYFVAMPRRSVDNLSMVDTGNIVTVDTIRTTKEQVESDEPFKTKSWKDEQGFIGTIILDDSRADTYG</sequence>
<dbReference type="EMBL" id="BARS01005724">
    <property type="protein sequence ID" value="GAF77746.1"/>
    <property type="molecule type" value="Genomic_DNA"/>
</dbReference>
<gene>
    <name evidence="1" type="ORF">S01H1_11232</name>
</gene>
<proteinExistence type="predicted"/>
<reference evidence="1" key="1">
    <citation type="journal article" date="2014" name="Front. Microbiol.">
        <title>High frequency of phylogenetically diverse reductive dehalogenase-homologous genes in deep subseafloor sedimentary metagenomes.</title>
        <authorList>
            <person name="Kawai M."/>
            <person name="Futagami T."/>
            <person name="Toyoda A."/>
            <person name="Takaki Y."/>
            <person name="Nishi S."/>
            <person name="Hori S."/>
            <person name="Arai W."/>
            <person name="Tsubouchi T."/>
            <person name="Morono Y."/>
            <person name="Uchiyama I."/>
            <person name="Ito T."/>
            <person name="Fujiyama A."/>
            <person name="Inagaki F."/>
            <person name="Takami H."/>
        </authorList>
    </citation>
    <scope>NUCLEOTIDE SEQUENCE</scope>
    <source>
        <strain evidence="1">Expedition CK06-06</strain>
    </source>
</reference>
<protein>
    <submittedName>
        <fullName evidence="1">Uncharacterized protein</fullName>
    </submittedName>
</protein>
<comment type="caution">
    <text evidence="1">The sequence shown here is derived from an EMBL/GenBank/DDBJ whole genome shotgun (WGS) entry which is preliminary data.</text>
</comment>
<organism evidence="1">
    <name type="scientific">marine sediment metagenome</name>
    <dbReference type="NCBI Taxonomy" id="412755"/>
    <lineage>
        <taxon>unclassified sequences</taxon>
        <taxon>metagenomes</taxon>
        <taxon>ecological metagenomes</taxon>
    </lineage>
</organism>